<dbReference type="Proteomes" id="UP001222027">
    <property type="component" value="Unassembled WGS sequence"/>
</dbReference>
<evidence type="ECO:0000313" key="2">
    <source>
        <dbReference type="EMBL" id="KAJ8455451.1"/>
    </source>
</evidence>
<comment type="caution">
    <text evidence="2">The sequence shown here is derived from an EMBL/GenBank/DDBJ whole genome shotgun (WGS) entry which is preliminary data.</text>
</comment>
<dbReference type="EMBL" id="JAQQAF010000051">
    <property type="protein sequence ID" value="KAJ8455451.1"/>
    <property type="molecule type" value="Genomic_DNA"/>
</dbReference>
<accession>A0AAX5NIT1</accession>
<gene>
    <name evidence="2" type="ORF">OPV22_035145</name>
</gene>
<protein>
    <submittedName>
        <fullName evidence="2">Uncharacterized protein</fullName>
    </submittedName>
</protein>
<proteinExistence type="predicted"/>
<reference evidence="2 3" key="1">
    <citation type="submission" date="2022-12" db="EMBL/GenBank/DDBJ databases">
        <title>Chromosome-scale assembly of the Ensete ventricosum genome.</title>
        <authorList>
            <person name="Dussert Y."/>
            <person name="Stocks J."/>
            <person name="Wendawek A."/>
            <person name="Woldeyes F."/>
            <person name="Nichols R.A."/>
            <person name="Borrell J.S."/>
        </authorList>
    </citation>
    <scope>NUCLEOTIDE SEQUENCE [LARGE SCALE GENOMIC DNA]</scope>
    <source>
        <strain evidence="3">cv. Maze</strain>
        <tissue evidence="2">Seeds</tissue>
    </source>
</reference>
<keyword evidence="3" id="KW-1185">Reference proteome</keyword>
<organism evidence="2 3">
    <name type="scientific">Ensete ventricosum</name>
    <name type="common">Abyssinian banana</name>
    <name type="synonym">Musa ensete</name>
    <dbReference type="NCBI Taxonomy" id="4639"/>
    <lineage>
        <taxon>Eukaryota</taxon>
        <taxon>Viridiplantae</taxon>
        <taxon>Streptophyta</taxon>
        <taxon>Embryophyta</taxon>
        <taxon>Tracheophyta</taxon>
        <taxon>Spermatophyta</taxon>
        <taxon>Magnoliopsida</taxon>
        <taxon>Liliopsida</taxon>
        <taxon>Zingiberales</taxon>
        <taxon>Musaceae</taxon>
        <taxon>Ensete</taxon>
    </lineage>
</organism>
<feature type="compositionally biased region" description="Basic and acidic residues" evidence="1">
    <location>
        <begin position="46"/>
        <end position="80"/>
    </location>
</feature>
<dbReference type="AlphaFoldDB" id="A0AAX5NIT1"/>
<feature type="region of interest" description="Disordered" evidence="1">
    <location>
        <begin position="46"/>
        <end position="84"/>
    </location>
</feature>
<name>A0AAX5NIT1_ENSVE</name>
<sequence>MNYRGSDGVPPSGEDDDDRPSKIYANLEEGQKWTVGSFALVYIHLSEDHEQTPKGNTREQEGMEERDRHSSYDLKRRGPREPLAAIDGFSDRSLRLWLPKD</sequence>
<evidence type="ECO:0000256" key="1">
    <source>
        <dbReference type="SAM" id="MobiDB-lite"/>
    </source>
</evidence>
<feature type="region of interest" description="Disordered" evidence="1">
    <location>
        <begin position="1"/>
        <end position="23"/>
    </location>
</feature>
<evidence type="ECO:0000313" key="3">
    <source>
        <dbReference type="Proteomes" id="UP001222027"/>
    </source>
</evidence>